<dbReference type="EMBL" id="CAXDID020000194">
    <property type="protein sequence ID" value="CAL6052972.1"/>
    <property type="molecule type" value="Genomic_DNA"/>
</dbReference>
<proteinExistence type="predicted"/>
<keyword evidence="4" id="KW-1185">Reference proteome</keyword>
<evidence type="ECO:0000256" key="1">
    <source>
        <dbReference type="SAM" id="Phobius"/>
    </source>
</evidence>
<organism evidence="2">
    <name type="scientific">Hexamita inflata</name>
    <dbReference type="NCBI Taxonomy" id="28002"/>
    <lineage>
        <taxon>Eukaryota</taxon>
        <taxon>Metamonada</taxon>
        <taxon>Diplomonadida</taxon>
        <taxon>Hexamitidae</taxon>
        <taxon>Hexamitinae</taxon>
        <taxon>Hexamita</taxon>
    </lineage>
</organism>
<feature type="transmembrane region" description="Helical" evidence="1">
    <location>
        <begin position="547"/>
        <end position="569"/>
    </location>
</feature>
<keyword evidence="1" id="KW-0472">Membrane</keyword>
<keyword evidence="1" id="KW-1133">Transmembrane helix</keyword>
<reference evidence="2" key="1">
    <citation type="submission" date="2023-06" db="EMBL/GenBank/DDBJ databases">
        <authorList>
            <person name="Kurt Z."/>
        </authorList>
    </citation>
    <scope>NUCLEOTIDE SEQUENCE</scope>
</reference>
<evidence type="ECO:0000313" key="3">
    <source>
        <dbReference type="EMBL" id="CAL6052972.1"/>
    </source>
</evidence>
<accession>A0AA86UKB6</accession>
<name>A0AA86UKB6_9EUKA</name>
<evidence type="ECO:0000313" key="4">
    <source>
        <dbReference type="Proteomes" id="UP001642409"/>
    </source>
</evidence>
<keyword evidence="1" id="KW-0812">Transmembrane</keyword>
<comment type="caution">
    <text evidence="2">The sequence shown here is derived from an EMBL/GenBank/DDBJ whole genome shotgun (WGS) entry which is preliminary data.</text>
</comment>
<dbReference type="AlphaFoldDB" id="A0AA86UKB6"/>
<dbReference type="Proteomes" id="UP001642409">
    <property type="component" value="Unassembled WGS sequence"/>
</dbReference>
<protein>
    <submittedName>
        <fullName evidence="3">Hypothetical_protein</fullName>
    </submittedName>
</protein>
<sequence length="596" mass="67083">MQFIQLVILDKLITDKTEIVDCYSAATNIRFLTLNGQRSFRIYLDPTQKQECKQFPRGMNITVFATKLVNGGGDFIPNSVIIYDFNYSSTVGISIPCTQCSDDTYFSSDQVIITLESAIHFTRVVMGAVQTERGLQVNCFANAAVIIDFNSIVVTATPSGSCPQIVSADLTKLKNILTADFFIVYENGYIDRFEKLTFGTQVTSSTSPPVANAINIYNVSIPNVGLKSLETGFQYVQLQLYFQDSGVPTAAVIQASKFQFASFPGAFINIDMQVQKSAVYLDMLVNTTEISPGLKLCDYYNYQLFYQIKPDGFVPQFYGYSTVIPSDQKLAQPFIGKASTSVGRTSPMTFTTPVSVYAFVSMKIQVTCDMVQEQTCNTDLDRFLALNDSNYQMNMYIKFYKAGVMVKAVSQAINKVFDSCFSSAAGFLTADALNIQIEKNQNSKNCNLVEGQKVDVMLNFTEYVRSKHWSNYSYFNYTQTDFSYNITLPITKEQNAQLISYMSRDAPDHQIFNFVYFKVNGKTVDQVPFSPLYKNDLTIFKQKAEQMIIYLGIAAIVICVLIIFIPMMLTKLRPRIQRSKELKQKIGIANIDHFDL</sequence>
<reference evidence="3 4" key="2">
    <citation type="submission" date="2024-07" db="EMBL/GenBank/DDBJ databases">
        <authorList>
            <person name="Akdeniz Z."/>
        </authorList>
    </citation>
    <scope>NUCLEOTIDE SEQUENCE [LARGE SCALE GENOMIC DNA]</scope>
</reference>
<gene>
    <name evidence="3" type="ORF">HINF_LOCUS45109</name>
    <name evidence="2" type="ORF">HINF_LOCUS49275</name>
</gene>
<dbReference type="EMBL" id="CATOUU010000942">
    <property type="protein sequence ID" value="CAI9961630.1"/>
    <property type="molecule type" value="Genomic_DNA"/>
</dbReference>
<evidence type="ECO:0000313" key="2">
    <source>
        <dbReference type="EMBL" id="CAI9961630.1"/>
    </source>
</evidence>